<dbReference type="RefSeq" id="WP_230217361.1">
    <property type="nucleotide sequence ID" value="NZ_JAJKFT010000004.1"/>
</dbReference>
<evidence type="ECO:0000313" key="2">
    <source>
        <dbReference type="Proteomes" id="UP001139103"/>
    </source>
</evidence>
<comment type="caution">
    <text evidence="1">The sequence shown here is derived from an EMBL/GenBank/DDBJ whole genome shotgun (WGS) entry which is preliminary data.</text>
</comment>
<reference evidence="1" key="1">
    <citation type="submission" date="2021-11" db="EMBL/GenBank/DDBJ databases">
        <title>Genome sequence.</title>
        <authorList>
            <person name="Sun Q."/>
        </authorList>
    </citation>
    <scope>NUCLEOTIDE SEQUENCE</scope>
    <source>
        <strain evidence="1">JC732</strain>
    </source>
</reference>
<dbReference type="Proteomes" id="UP001139103">
    <property type="component" value="Unassembled WGS sequence"/>
</dbReference>
<gene>
    <name evidence="1" type="ORF">LOC68_07605</name>
</gene>
<proteinExistence type="predicted"/>
<sequence>MAPEEKDLQTVPPRRYFIKFLRCQWIAFKSGNKAAAMIAKTSTVLTLPSMGLLATWTLLAALPFHAWADDGNSLVPLNERQVALITQFDLAYAANDFKAQREVMQRLYEITKDDTTGKRLVTAAEARMILNELDAALAMNAESFQKARQHQIENQLGKSDAHRGDFVGAVSHLNKALDFAKVYDDDSYCILESKMLLASVILHSGKDLDKGASYAIEVKTALENRNMADCYLYGENLAYLFVLQLASNRVIEGIENGEKLIRLYQTQGTERTLRFAKVTGIVAEHLNGVKEYERAYHIAALGLKTCPELTGGDVRHGLRLLQECARAAVSLEDYEQVPVMYERILAIIAATPGYPDDLRLGFLEEYSVVLEKMNSETRGKEITREIEKIKNPAVPQKSRYSD</sequence>
<accession>A0A9X1SG39</accession>
<organism evidence="1 2">
    <name type="scientific">Blastopirellula sediminis</name>
    <dbReference type="NCBI Taxonomy" id="2894196"/>
    <lineage>
        <taxon>Bacteria</taxon>
        <taxon>Pseudomonadati</taxon>
        <taxon>Planctomycetota</taxon>
        <taxon>Planctomycetia</taxon>
        <taxon>Pirellulales</taxon>
        <taxon>Pirellulaceae</taxon>
        <taxon>Blastopirellula</taxon>
    </lineage>
</organism>
<evidence type="ECO:0000313" key="1">
    <source>
        <dbReference type="EMBL" id="MCC9628256.1"/>
    </source>
</evidence>
<keyword evidence="2" id="KW-1185">Reference proteome</keyword>
<dbReference type="EMBL" id="JAJKFT010000004">
    <property type="protein sequence ID" value="MCC9628256.1"/>
    <property type="molecule type" value="Genomic_DNA"/>
</dbReference>
<protein>
    <submittedName>
        <fullName evidence="1">Uncharacterized protein</fullName>
    </submittedName>
</protein>
<dbReference type="AlphaFoldDB" id="A0A9X1SG39"/>
<name>A0A9X1SG39_9BACT</name>